<gene>
    <name evidence="3" type="ORF">K0B96_13665</name>
</gene>
<dbReference type="Gene3D" id="1.10.40.60">
    <property type="entry name" value="EpsJ-like"/>
    <property type="match status" value="1"/>
</dbReference>
<dbReference type="RefSeq" id="WP_220161443.1">
    <property type="nucleotide sequence ID" value="NZ_CP080507.1"/>
</dbReference>
<sequence length="364" mass="39861">MRALSKRGSVLIVVMVTLLGAVFALMVFAEKASNDLLVETRVADSVRLRQEAYSAVETTLSVLEEFRRALGGLHSPSEGWGDPLAFAGYTPTEGRQVEVSFEDESGKLSLPTVDGPMLINVFKSWDVRQMEAEQLSDALITWMSKDALKSNDLAIDDYEHATLPYEAPKRSLRSFDELRDIAIARDFFYDKAGRPNERWLRFTQMFSLYKFTGSNLNSAPADVFAALGVQDARSVEEVRNYLSGTGSYALQGPQWFRSAKDAAPLLGGQSVPAGFSTDIRALRVKVTVRQGPSIYRMSVLITPGQNGAEAVGLSDLEKAKSETARATAPAPTPATPDTKKLKYPFTLLEIRENDAPAVVVPVGD</sequence>
<evidence type="ECO:0000313" key="4">
    <source>
        <dbReference type="Proteomes" id="UP000825051"/>
    </source>
</evidence>
<dbReference type="InterPro" id="IPR049031">
    <property type="entry name" value="T2SSK_SAM-like_1st"/>
</dbReference>
<evidence type="ECO:0000259" key="2">
    <source>
        <dbReference type="Pfam" id="PF21687"/>
    </source>
</evidence>
<dbReference type="KEGG" id="ole:K0B96_13665"/>
<evidence type="ECO:0000256" key="1">
    <source>
        <dbReference type="SAM" id="MobiDB-lite"/>
    </source>
</evidence>
<dbReference type="EMBL" id="CP080507">
    <property type="protein sequence ID" value="QYM78339.1"/>
    <property type="molecule type" value="Genomic_DNA"/>
</dbReference>
<name>A0A8F9XKS0_9BACT</name>
<organism evidence="3 4">
    <name type="scientific">Horticoccus luteus</name>
    <dbReference type="NCBI Taxonomy" id="2862869"/>
    <lineage>
        <taxon>Bacteria</taxon>
        <taxon>Pseudomonadati</taxon>
        <taxon>Verrucomicrobiota</taxon>
        <taxon>Opitutia</taxon>
        <taxon>Opitutales</taxon>
        <taxon>Opitutaceae</taxon>
        <taxon>Horticoccus</taxon>
    </lineage>
</organism>
<dbReference type="Proteomes" id="UP000825051">
    <property type="component" value="Chromosome"/>
</dbReference>
<accession>A0A8F9XKS0</accession>
<dbReference type="SUPFAM" id="SSF158544">
    <property type="entry name" value="GspK insert domain-like"/>
    <property type="match status" value="1"/>
</dbReference>
<keyword evidence="4" id="KW-1185">Reference proteome</keyword>
<proteinExistence type="predicted"/>
<evidence type="ECO:0000313" key="3">
    <source>
        <dbReference type="EMBL" id="QYM78339.1"/>
    </source>
</evidence>
<dbReference type="AlphaFoldDB" id="A0A8F9XKS0"/>
<protein>
    <submittedName>
        <fullName evidence="3">General secretion pathway protein GspK</fullName>
    </submittedName>
</protein>
<feature type="region of interest" description="Disordered" evidence="1">
    <location>
        <begin position="320"/>
        <end position="339"/>
    </location>
</feature>
<dbReference type="InterPro" id="IPR038072">
    <property type="entry name" value="GspK_central_sf"/>
</dbReference>
<feature type="domain" description="T2SS protein K first SAM-like" evidence="2">
    <location>
        <begin position="120"/>
        <end position="182"/>
    </location>
</feature>
<reference evidence="3" key="1">
    <citation type="submission" date="2021-08" db="EMBL/GenBank/DDBJ databases">
        <title>Genome of a novel bacterium of the phylum Verrucomicrobia, Oleiharenicola sp. KSB-15.</title>
        <authorList>
            <person name="Chung J.-H."/>
            <person name="Ahn J.-H."/>
            <person name="Yoon Y."/>
            <person name="Kim D.-Y."/>
            <person name="An S.-H."/>
            <person name="Park I."/>
            <person name="Yeon J."/>
        </authorList>
    </citation>
    <scope>NUCLEOTIDE SEQUENCE</scope>
    <source>
        <strain evidence="3">KSB-15</strain>
    </source>
</reference>
<dbReference type="Pfam" id="PF21687">
    <property type="entry name" value="T2SSK_1st"/>
    <property type="match status" value="1"/>
</dbReference>